<dbReference type="STRING" id="903984.BCR21_13920"/>
<dbReference type="Proteomes" id="UP000094068">
    <property type="component" value="Unassembled WGS sequence"/>
</dbReference>
<evidence type="ECO:0000313" key="5">
    <source>
        <dbReference type="EMBL" id="OEG10438.1"/>
    </source>
</evidence>
<keyword evidence="2" id="KW-0472">Membrane</keyword>
<evidence type="ECO:0000256" key="1">
    <source>
        <dbReference type="SAM" id="MobiDB-lite"/>
    </source>
</evidence>
<sequence length="392" mass="44663">MINKRKILRLIVVMIGVFLLSLIFMITKAQVGLAVSVKPILPKNQHNSQATYYDLRMKPGQKQDVQMELTNSSDKEEQVTLEINDATTNDAGDIDYSDRSKSVPRDKSLGISFKDIATTEAKLTIPAKKTITTTVRLDMPEKQFDGMILGGIKVVSSEKNIETSDSNNKEKQAKKTYIVAVKLTETDTPVVAKLNLLDVVFSKESNKNIIKATIQNDQAVNLEDIDFKADVYKKNSDKIFAQTKVTGYRMAPNSSFIFVIDGEKQGFKAGKYQIDLTAKSKATNQEWKWDKELEITKSENKKIENTAIDSEKGKIMFYTIICVITFVLLLLLLLLLLILRKRKEKRYEEALSYKKKKRDRNNKNSQRKKKPKANKVDDGRKKRPANSKRLKR</sequence>
<feature type="transmembrane region" description="Helical" evidence="2">
    <location>
        <begin position="7"/>
        <end position="26"/>
    </location>
</feature>
<evidence type="ECO:0000259" key="3">
    <source>
        <dbReference type="Pfam" id="PF06030"/>
    </source>
</evidence>
<feature type="transmembrane region" description="Helical" evidence="2">
    <location>
        <begin position="315"/>
        <end position="339"/>
    </location>
</feature>
<reference evidence="6" key="1">
    <citation type="submission" date="2016-09" db="EMBL/GenBank/DDBJ databases">
        <authorList>
            <person name="Gulvik C.A."/>
        </authorList>
    </citation>
    <scope>NUCLEOTIDE SEQUENCE [LARGE SCALE GENOMIC DNA]</scope>
    <source>
        <strain evidence="6">DSM 23328</strain>
    </source>
</reference>
<dbReference type="InterPro" id="IPR021759">
    <property type="entry name" value="WxLIP_HBD"/>
</dbReference>
<name>A0A1E5GCL0_9ENTE</name>
<feature type="compositionally biased region" description="Basic residues" evidence="1">
    <location>
        <begin position="353"/>
        <end position="373"/>
    </location>
</feature>
<dbReference type="InterPro" id="IPR010317">
    <property type="entry name" value="WxLIP_PGBD"/>
</dbReference>
<dbReference type="Pfam" id="PF06030">
    <property type="entry name" value="WxLIP_PGBD"/>
    <property type="match status" value="1"/>
</dbReference>
<proteinExistence type="predicted"/>
<accession>A0A1E5GCL0</accession>
<dbReference type="OrthoDB" id="2148359at2"/>
<dbReference type="Pfam" id="PF11797">
    <property type="entry name" value="WxLIP_HBD"/>
    <property type="match status" value="1"/>
</dbReference>
<evidence type="ECO:0000259" key="4">
    <source>
        <dbReference type="Pfam" id="PF11797"/>
    </source>
</evidence>
<keyword evidence="2" id="KW-1133">Transmembrane helix</keyword>
<feature type="compositionally biased region" description="Basic residues" evidence="1">
    <location>
        <begin position="381"/>
        <end position="392"/>
    </location>
</feature>
<protein>
    <submittedName>
        <fullName evidence="5">Uncharacterized protein</fullName>
    </submittedName>
</protein>
<comment type="caution">
    <text evidence="5">The sequence shown here is derived from an EMBL/GenBank/DDBJ whole genome shotgun (WGS) entry which is preliminary data.</text>
</comment>
<organism evidence="5 6">
    <name type="scientific">Enterococcus ureasiticus</name>
    <dbReference type="NCBI Taxonomy" id="903984"/>
    <lineage>
        <taxon>Bacteria</taxon>
        <taxon>Bacillati</taxon>
        <taxon>Bacillota</taxon>
        <taxon>Bacilli</taxon>
        <taxon>Lactobacillales</taxon>
        <taxon>Enterococcaceae</taxon>
        <taxon>Enterococcus</taxon>
    </lineage>
</organism>
<dbReference type="RefSeq" id="WP_069647119.1">
    <property type="nucleotide sequence ID" value="NZ_MIJZ01000015.1"/>
</dbReference>
<dbReference type="AlphaFoldDB" id="A0A1E5GCL0"/>
<keyword evidence="6" id="KW-1185">Reference proteome</keyword>
<feature type="domain" description="WxL Interacting Protein host binding" evidence="4">
    <location>
        <begin position="176"/>
        <end position="303"/>
    </location>
</feature>
<feature type="domain" description="WxL Interacting Protein peptidoglycan binding" evidence="3">
    <location>
        <begin position="36"/>
        <end position="154"/>
    </location>
</feature>
<feature type="region of interest" description="Disordered" evidence="1">
    <location>
        <begin position="350"/>
        <end position="392"/>
    </location>
</feature>
<keyword evidence="2" id="KW-0812">Transmembrane</keyword>
<gene>
    <name evidence="5" type="ORF">BCR21_13920</name>
</gene>
<evidence type="ECO:0000256" key="2">
    <source>
        <dbReference type="SAM" id="Phobius"/>
    </source>
</evidence>
<dbReference type="EMBL" id="MIJZ01000015">
    <property type="protein sequence ID" value="OEG10438.1"/>
    <property type="molecule type" value="Genomic_DNA"/>
</dbReference>
<evidence type="ECO:0000313" key="6">
    <source>
        <dbReference type="Proteomes" id="UP000094068"/>
    </source>
</evidence>